<name>A0A183ANB2_9TREM</name>
<reference evidence="3" key="1">
    <citation type="submission" date="2016-06" db="UniProtKB">
        <authorList>
            <consortium name="WormBaseParasite"/>
        </authorList>
    </citation>
    <scope>IDENTIFICATION</scope>
</reference>
<gene>
    <name evidence="1" type="ORF">ECPE_LOCUS8447</name>
</gene>
<evidence type="ECO:0000313" key="3">
    <source>
        <dbReference type="WBParaSite" id="ECPE_0000847301-mRNA-1"/>
    </source>
</evidence>
<proteinExistence type="predicted"/>
<organism evidence="3">
    <name type="scientific">Echinostoma caproni</name>
    <dbReference type="NCBI Taxonomy" id="27848"/>
    <lineage>
        <taxon>Eukaryota</taxon>
        <taxon>Metazoa</taxon>
        <taxon>Spiralia</taxon>
        <taxon>Lophotrochozoa</taxon>
        <taxon>Platyhelminthes</taxon>
        <taxon>Trematoda</taxon>
        <taxon>Digenea</taxon>
        <taxon>Plagiorchiida</taxon>
        <taxon>Echinostomata</taxon>
        <taxon>Echinostomatoidea</taxon>
        <taxon>Echinostomatidae</taxon>
        <taxon>Echinostoma</taxon>
    </lineage>
</organism>
<dbReference type="AlphaFoldDB" id="A0A183ANB2"/>
<dbReference type="Proteomes" id="UP000272942">
    <property type="component" value="Unassembled WGS sequence"/>
</dbReference>
<keyword evidence="2" id="KW-1185">Reference proteome</keyword>
<sequence length="146" mass="15999">MFFSELEFTGTVVKDGKTIPWKAEYESSTSAEYNELQTELCTRLTTALNSKYNVDGCVLANVKKGTIAALRIRFARSVDSLKDEVITVEATTNLTLANENLSAEEVLETFKKAGQQSGLTYGRDVKAKVIGDSGNIDFPSMGCLLR</sequence>
<dbReference type="WBParaSite" id="ECPE_0000847301-mRNA-1">
    <property type="protein sequence ID" value="ECPE_0000847301-mRNA-1"/>
    <property type="gene ID" value="ECPE_0000847301"/>
</dbReference>
<evidence type="ECO:0000313" key="2">
    <source>
        <dbReference type="Proteomes" id="UP000272942"/>
    </source>
</evidence>
<dbReference type="EMBL" id="UZAN01045987">
    <property type="protein sequence ID" value="VDP83540.1"/>
    <property type="molecule type" value="Genomic_DNA"/>
</dbReference>
<accession>A0A183ANB2</accession>
<protein>
    <submittedName>
        <fullName evidence="3">SEA domain-containing protein</fullName>
    </submittedName>
</protein>
<evidence type="ECO:0000313" key="1">
    <source>
        <dbReference type="EMBL" id="VDP83540.1"/>
    </source>
</evidence>
<reference evidence="1 2" key="2">
    <citation type="submission" date="2018-11" db="EMBL/GenBank/DDBJ databases">
        <authorList>
            <consortium name="Pathogen Informatics"/>
        </authorList>
    </citation>
    <scope>NUCLEOTIDE SEQUENCE [LARGE SCALE GENOMIC DNA]</scope>
    <source>
        <strain evidence="1 2">Egypt</strain>
    </source>
</reference>